<feature type="transmembrane region" description="Helical" evidence="2">
    <location>
        <begin position="81"/>
        <end position="105"/>
    </location>
</feature>
<evidence type="ECO:0000313" key="3">
    <source>
        <dbReference type="EMBL" id="EGK70829.1"/>
    </source>
</evidence>
<feature type="transmembrane region" description="Helical" evidence="2">
    <location>
        <begin position="53"/>
        <end position="75"/>
    </location>
</feature>
<proteinExistence type="predicted"/>
<reference evidence="3 4" key="1">
    <citation type="journal article" date="2011" name="J. Bacteriol.">
        <title>Genome sequence of Methyloversatilis universalis FAM5T, a methylotrophic representative of the order Rhodocyclales.</title>
        <authorList>
            <person name="Kittichotirat W."/>
            <person name="Good N.M."/>
            <person name="Hall R."/>
            <person name="Bringel F."/>
            <person name="Lajus A."/>
            <person name="Medigue C."/>
            <person name="Smalley N.E."/>
            <person name="Beck D."/>
            <person name="Bumgarner R."/>
            <person name="Vuilleumier S."/>
            <person name="Kalyuzhnaya M.G."/>
        </authorList>
    </citation>
    <scope>NUCLEOTIDE SEQUENCE [LARGE SCALE GENOMIC DNA]</scope>
    <source>
        <strain evidence="4">ATCC BAA-1314 / JCM 13912 / FAM5</strain>
    </source>
</reference>
<name>F5RFH3_METUF</name>
<keyword evidence="2" id="KW-1133">Transmembrane helix</keyword>
<keyword evidence="2" id="KW-0812">Transmembrane</keyword>
<keyword evidence="4" id="KW-1185">Reference proteome</keyword>
<sequence>MNPDDRNPFESAPDAARPAPDGDSAFRPVAGEPDSRTVDAGQGLEWLRQGWQAFIAAPGVWVVITLLWVTAVVVLNLVPLFGMIAATLLAMVTVGGLMTGCRALSRGEPFGVHHLWAGFGDRINPLLLLGGLYLLASLAIGMLVVLLSAIGAGLAGLAAVAGLAMLMAAIPAMFIVAIMLMAPVLMAVWFAPALVVFHDMKALEAMKLSFFASLRNAPAFVVFALLYVVLVVLASIPAMLGWLVLLPVTFGAMYASYRDVFNQA</sequence>
<protein>
    <recommendedName>
        <fullName evidence="5">Transmembrane protein</fullName>
    </recommendedName>
</protein>
<evidence type="ECO:0000313" key="4">
    <source>
        <dbReference type="Proteomes" id="UP000005019"/>
    </source>
</evidence>
<keyword evidence="2" id="KW-0472">Membrane</keyword>
<dbReference type="AlphaFoldDB" id="F5RFH3"/>
<feature type="transmembrane region" description="Helical" evidence="2">
    <location>
        <begin position="126"/>
        <end position="152"/>
    </location>
</feature>
<dbReference type="InterPro" id="IPR047798">
    <property type="entry name" value="BPSS1780-like"/>
</dbReference>
<feature type="transmembrane region" description="Helical" evidence="2">
    <location>
        <begin position="164"/>
        <end position="197"/>
    </location>
</feature>
<feature type="transmembrane region" description="Helical" evidence="2">
    <location>
        <begin position="217"/>
        <end position="234"/>
    </location>
</feature>
<organism evidence="3 4">
    <name type="scientific">Methyloversatilis universalis (strain ATCC BAA-1314 / DSM 25237 / JCM 13912 / CCUG 52030 / FAM5)</name>
    <dbReference type="NCBI Taxonomy" id="1000565"/>
    <lineage>
        <taxon>Bacteria</taxon>
        <taxon>Pseudomonadati</taxon>
        <taxon>Pseudomonadota</taxon>
        <taxon>Betaproteobacteria</taxon>
        <taxon>Nitrosomonadales</taxon>
        <taxon>Sterolibacteriaceae</taxon>
        <taxon>Methyloversatilis</taxon>
    </lineage>
</organism>
<dbReference type="RefSeq" id="WP_008063195.1">
    <property type="nucleotide sequence ID" value="NZ_AFHG01000053.1"/>
</dbReference>
<gene>
    <name evidence="3" type="ORF">METUNv1_03054</name>
</gene>
<evidence type="ECO:0000256" key="2">
    <source>
        <dbReference type="SAM" id="Phobius"/>
    </source>
</evidence>
<dbReference type="EMBL" id="AFHG01000053">
    <property type="protein sequence ID" value="EGK70829.1"/>
    <property type="molecule type" value="Genomic_DNA"/>
</dbReference>
<feature type="compositionally biased region" description="Low complexity" evidence="1">
    <location>
        <begin position="12"/>
        <end position="25"/>
    </location>
</feature>
<evidence type="ECO:0008006" key="5">
    <source>
        <dbReference type="Google" id="ProtNLM"/>
    </source>
</evidence>
<dbReference type="OrthoDB" id="5298483at2"/>
<evidence type="ECO:0000256" key="1">
    <source>
        <dbReference type="SAM" id="MobiDB-lite"/>
    </source>
</evidence>
<dbReference type="eggNOG" id="COG5473">
    <property type="taxonomic scope" value="Bacteria"/>
</dbReference>
<comment type="caution">
    <text evidence="3">The sequence shown here is derived from an EMBL/GenBank/DDBJ whole genome shotgun (WGS) entry which is preliminary data.</text>
</comment>
<dbReference type="STRING" id="1000565.METUNv1_03054"/>
<feature type="region of interest" description="Disordered" evidence="1">
    <location>
        <begin position="1"/>
        <end position="35"/>
    </location>
</feature>
<accession>F5RFH3</accession>
<dbReference type="NCBIfam" id="NF041043">
    <property type="entry name" value="BPSS1780_fam"/>
    <property type="match status" value="1"/>
</dbReference>
<dbReference type="Proteomes" id="UP000005019">
    <property type="component" value="Unassembled WGS sequence"/>
</dbReference>